<dbReference type="AlphaFoldDB" id="A0A515ETJ6"/>
<feature type="region of interest" description="Disordered" evidence="1">
    <location>
        <begin position="36"/>
        <end position="63"/>
    </location>
</feature>
<accession>A0A515ETJ6</accession>
<proteinExistence type="predicted"/>
<organism evidence="2 3">
    <name type="scientific">Rhodoferax aquaticus</name>
    <dbReference type="NCBI Taxonomy" id="2527691"/>
    <lineage>
        <taxon>Bacteria</taxon>
        <taxon>Pseudomonadati</taxon>
        <taxon>Pseudomonadota</taxon>
        <taxon>Betaproteobacteria</taxon>
        <taxon>Burkholderiales</taxon>
        <taxon>Comamonadaceae</taxon>
        <taxon>Rhodoferax</taxon>
    </lineage>
</organism>
<dbReference type="Pfam" id="PF10122">
    <property type="entry name" value="Zn_ribbon_Com"/>
    <property type="match status" value="1"/>
</dbReference>
<keyword evidence="3" id="KW-1185">Reference proteome</keyword>
<evidence type="ECO:0000313" key="2">
    <source>
        <dbReference type="EMBL" id="QDL55948.1"/>
    </source>
</evidence>
<reference evidence="3" key="2">
    <citation type="journal article" date="2020" name="Int. J. Syst. Evol. Microbiol.">
        <title>Genomic insights into a novel species Rhodoferax aquaticus sp. nov., isolated from freshwater.</title>
        <authorList>
            <person name="Li T."/>
            <person name="Zhuo Y."/>
            <person name="Jin C.Z."/>
            <person name="Wu X."/>
            <person name="Ko S.R."/>
            <person name="Jin F.J."/>
            <person name="Ahn C.Y."/>
            <person name="Oh H.M."/>
            <person name="Lee H.G."/>
            <person name="Jin L."/>
        </authorList>
    </citation>
    <scope>NUCLEOTIDE SEQUENCE [LARGE SCALE GENOMIC DNA]</scope>
    <source>
        <strain evidence="3">Gr-4</strain>
    </source>
</reference>
<gene>
    <name evidence="2" type="ORF">EXZ61_18170</name>
</gene>
<reference evidence="3" key="1">
    <citation type="submission" date="2019-02" db="EMBL/GenBank/DDBJ databases">
        <title>Complete genome sequence of Rhodoferax sp. Gr-4.</title>
        <authorList>
            <person name="Jin L."/>
        </authorList>
    </citation>
    <scope>NUCLEOTIDE SEQUENCE [LARGE SCALE GENOMIC DNA]</scope>
    <source>
        <strain evidence="3">Gr-4</strain>
    </source>
</reference>
<dbReference type="EMBL" id="CP036282">
    <property type="protein sequence ID" value="QDL55948.1"/>
    <property type="molecule type" value="Genomic_DNA"/>
</dbReference>
<evidence type="ECO:0000313" key="3">
    <source>
        <dbReference type="Proteomes" id="UP000317365"/>
    </source>
</evidence>
<protein>
    <submittedName>
        <fullName evidence="2">Com family DNA-binding transcriptional regulator</fullName>
    </submittedName>
</protein>
<dbReference type="GO" id="GO:0003677">
    <property type="term" value="F:DNA binding"/>
    <property type="evidence" value="ECO:0007669"/>
    <property type="project" value="UniProtKB-KW"/>
</dbReference>
<dbReference type="RefSeq" id="WP_142813100.1">
    <property type="nucleotide sequence ID" value="NZ_CP036282.1"/>
</dbReference>
<keyword evidence="2" id="KW-0238">DNA-binding</keyword>
<dbReference type="Proteomes" id="UP000317365">
    <property type="component" value="Chromosome"/>
</dbReference>
<evidence type="ECO:0000256" key="1">
    <source>
        <dbReference type="SAM" id="MobiDB-lite"/>
    </source>
</evidence>
<sequence length="63" mass="7130">MEVIRCGQCQRKLAEAQYTRLEIKCPRCGTLNILRAMSPPPARPGASNVEGNYDQAQRRERTP</sequence>
<dbReference type="InterPro" id="IPR019294">
    <property type="entry name" value="Translation_reg_Com"/>
</dbReference>
<dbReference type="KEGG" id="rhg:EXZ61_18170"/>
<name>A0A515ETJ6_9BURK</name>